<evidence type="ECO:0000256" key="7">
    <source>
        <dbReference type="ARBA" id="ARBA00048558"/>
    </source>
</evidence>
<dbReference type="InterPro" id="IPR044135">
    <property type="entry name" value="Met-tRNA-FMT_C"/>
</dbReference>
<keyword evidence="6 8" id="KW-0648">Protein biosynthesis</keyword>
<comment type="catalytic activity">
    <reaction evidence="7 8">
        <text>L-methionyl-tRNA(fMet) + (6R)-10-formyltetrahydrofolate = N-formyl-L-methionyl-tRNA(fMet) + (6S)-5,6,7,8-tetrahydrofolate + H(+)</text>
        <dbReference type="Rhea" id="RHEA:24380"/>
        <dbReference type="Rhea" id="RHEA-COMP:9952"/>
        <dbReference type="Rhea" id="RHEA-COMP:9953"/>
        <dbReference type="ChEBI" id="CHEBI:15378"/>
        <dbReference type="ChEBI" id="CHEBI:57453"/>
        <dbReference type="ChEBI" id="CHEBI:78530"/>
        <dbReference type="ChEBI" id="CHEBI:78844"/>
        <dbReference type="ChEBI" id="CHEBI:195366"/>
        <dbReference type="EC" id="2.1.2.9"/>
    </reaction>
</comment>
<dbReference type="InterPro" id="IPR041711">
    <property type="entry name" value="Met-tRNA-FMT_N"/>
</dbReference>
<comment type="caution">
    <text evidence="12">The sequence shown here is derived from an EMBL/GenBank/DDBJ whole genome shotgun (WGS) entry which is preliminary data.</text>
</comment>
<evidence type="ECO:0000256" key="2">
    <source>
        <dbReference type="ARBA" id="ARBA00010699"/>
    </source>
</evidence>
<dbReference type="CDD" id="cd08646">
    <property type="entry name" value="FMT_core_Met-tRNA-FMT_N"/>
    <property type="match status" value="1"/>
</dbReference>
<dbReference type="HAMAP" id="MF_00182">
    <property type="entry name" value="Formyl_trans"/>
    <property type="match status" value="1"/>
</dbReference>
<dbReference type="InterPro" id="IPR011034">
    <property type="entry name" value="Formyl_transferase-like_C_sf"/>
</dbReference>
<reference evidence="13" key="1">
    <citation type="journal article" date="2019" name="Int. J. Syst. Evol. Microbiol.">
        <title>The Global Catalogue of Microorganisms (GCM) 10K type strain sequencing project: providing services to taxonomists for standard genome sequencing and annotation.</title>
        <authorList>
            <consortium name="The Broad Institute Genomics Platform"/>
            <consortium name="The Broad Institute Genome Sequencing Center for Infectious Disease"/>
            <person name="Wu L."/>
            <person name="Ma J."/>
        </authorList>
    </citation>
    <scope>NUCLEOTIDE SEQUENCE [LARGE SCALE GENOMIC DNA]</scope>
    <source>
        <strain evidence="13">CGMCC 4.5581</strain>
    </source>
</reference>
<evidence type="ECO:0000259" key="11">
    <source>
        <dbReference type="Pfam" id="PF02911"/>
    </source>
</evidence>
<dbReference type="Pfam" id="PF02911">
    <property type="entry name" value="Formyl_trans_C"/>
    <property type="match status" value="1"/>
</dbReference>
<feature type="binding site" evidence="8">
    <location>
        <begin position="133"/>
        <end position="136"/>
    </location>
    <ligand>
        <name>(6S)-5,6,7,8-tetrahydrofolate</name>
        <dbReference type="ChEBI" id="CHEBI:57453"/>
    </ligand>
</feature>
<evidence type="ECO:0000256" key="9">
    <source>
        <dbReference type="SAM" id="MobiDB-lite"/>
    </source>
</evidence>
<sequence>MAGRAGVAARRVAGAGTRGEGEPPLRLLFAGTPAPAVVALDALLGSAHDVVAVLTRPDAPSGRGRRTSRSPVAERADAAGIPVLQPRSPREPEFLLQLAELSVDCAPVVAYGALVPPAALAVPRHGWVNLHFSLLPAWRGAAPVQHAIMAGDEVTGAATFQLEAGLDTGPVFGVVTEPIGATDTAGDLLDRLAVSGARLLVATLDGIADGSLQPEPQPAEGVSLAPRIETADAQVDWALPAHVVDRRVRGVTPAPGAWTTWRGNRLRLAPVEPLPSSLALEPGELSVGPTGVLVGTGRGAVRLSSVQPAGKRMLPAADWARGARLEPGERLGAQVTA</sequence>
<organism evidence="12 13">
    <name type="scientific">Modestobacter marinus</name>
    <dbReference type="NCBI Taxonomy" id="477641"/>
    <lineage>
        <taxon>Bacteria</taxon>
        <taxon>Bacillati</taxon>
        <taxon>Actinomycetota</taxon>
        <taxon>Actinomycetes</taxon>
        <taxon>Geodermatophilales</taxon>
        <taxon>Geodermatophilaceae</taxon>
        <taxon>Modestobacter</taxon>
    </lineage>
</organism>
<dbReference type="InterPro" id="IPR002376">
    <property type="entry name" value="Formyl_transf_N"/>
</dbReference>
<dbReference type="PANTHER" id="PTHR11138">
    <property type="entry name" value="METHIONYL-TRNA FORMYLTRANSFERASE"/>
    <property type="match status" value="1"/>
</dbReference>
<proteinExistence type="inferred from homology"/>
<dbReference type="EC" id="2.1.2.9" evidence="3 8"/>
<name>A0ABQ2G3S6_9ACTN</name>
<evidence type="ECO:0000256" key="6">
    <source>
        <dbReference type="ARBA" id="ARBA00022917"/>
    </source>
</evidence>
<dbReference type="NCBIfam" id="TIGR00460">
    <property type="entry name" value="fmt"/>
    <property type="match status" value="1"/>
</dbReference>
<evidence type="ECO:0000256" key="5">
    <source>
        <dbReference type="ARBA" id="ARBA00022679"/>
    </source>
</evidence>
<gene>
    <name evidence="8 12" type="primary">fmt</name>
    <name evidence="12" type="ORF">GCM10011589_32720</name>
</gene>
<protein>
    <recommendedName>
        <fullName evidence="4 8">Methionyl-tRNA formyltransferase</fullName>
        <ecNumber evidence="3 8">2.1.2.9</ecNumber>
    </recommendedName>
</protein>
<dbReference type="Gene3D" id="3.10.25.10">
    <property type="entry name" value="Formyl transferase, C-terminal domain"/>
    <property type="match status" value="1"/>
</dbReference>
<accession>A0ABQ2G3S6</accession>
<evidence type="ECO:0000256" key="8">
    <source>
        <dbReference type="HAMAP-Rule" id="MF_00182"/>
    </source>
</evidence>
<dbReference type="Gene3D" id="3.40.50.170">
    <property type="entry name" value="Formyl transferase, N-terminal domain"/>
    <property type="match status" value="1"/>
</dbReference>
<dbReference type="Pfam" id="PF00551">
    <property type="entry name" value="Formyl_trans_N"/>
    <property type="match status" value="1"/>
</dbReference>
<dbReference type="InterPro" id="IPR036477">
    <property type="entry name" value="Formyl_transf_N_sf"/>
</dbReference>
<dbReference type="SUPFAM" id="SSF50486">
    <property type="entry name" value="FMT C-terminal domain-like"/>
    <property type="match status" value="1"/>
</dbReference>
<dbReference type="EMBL" id="BMMI01000006">
    <property type="protein sequence ID" value="GGL74106.1"/>
    <property type="molecule type" value="Genomic_DNA"/>
</dbReference>
<evidence type="ECO:0000256" key="3">
    <source>
        <dbReference type="ARBA" id="ARBA00012261"/>
    </source>
</evidence>
<evidence type="ECO:0000313" key="12">
    <source>
        <dbReference type="EMBL" id="GGL74106.1"/>
    </source>
</evidence>
<dbReference type="InterPro" id="IPR037022">
    <property type="entry name" value="Formyl_trans_C_sf"/>
</dbReference>
<evidence type="ECO:0000256" key="4">
    <source>
        <dbReference type="ARBA" id="ARBA00016014"/>
    </source>
</evidence>
<feature type="compositionally biased region" description="Low complexity" evidence="9">
    <location>
        <begin position="1"/>
        <end position="15"/>
    </location>
</feature>
<keyword evidence="13" id="KW-1185">Reference proteome</keyword>
<comment type="function">
    <text evidence="1 8">Attaches a formyl group to the free amino group of methionyl-tRNA(fMet). The formyl group appears to play a dual role in the initiator identity of N-formylmethionyl-tRNA by promoting its recognition by IF2 and preventing the misappropriation of this tRNA by the elongation apparatus.</text>
</comment>
<feature type="domain" description="Formyl transferase C-terminal" evidence="11">
    <location>
        <begin position="227"/>
        <end position="323"/>
    </location>
</feature>
<comment type="similarity">
    <text evidence="2 8">Belongs to the Fmt family.</text>
</comment>
<evidence type="ECO:0000259" key="10">
    <source>
        <dbReference type="Pfam" id="PF00551"/>
    </source>
</evidence>
<dbReference type="Proteomes" id="UP000648663">
    <property type="component" value="Unassembled WGS sequence"/>
</dbReference>
<dbReference type="InterPro" id="IPR005793">
    <property type="entry name" value="Formyl_trans_C"/>
</dbReference>
<evidence type="ECO:0000256" key="1">
    <source>
        <dbReference type="ARBA" id="ARBA00002606"/>
    </source>
</evidence>
<feature type="region of interest" description="Disordered" evidence="9">
    <location>
        <begin position="57"/>
        <end position="81"/>
    </location>
</feature>
<dbReference type="SUPFAM" id="SSF53328">
    <property type="entry name" value="Formyltransferase"/>
    <property type="match status" value="1"/>
</dbReference>
<dbReference type="CDD" id="cd08704">
    <property type="entry name" value="Met_tRNA_FMT_C"/>
    <property type="match status" value="1"/>
</dbReference>
<feature type="region of interest" description="Disordered" evidence="9">
    <location>
        <begin position="1"/>
        <end position="22"/>
    </location>
</feature>
<dbReference type="PANTHER" id="PTHR11138:SF5">
    <property type="entry name" value="METHIONYL-TRNA FORMYLTRANSFERASE, MITOCHONDRIAL"/>
    <property type="match status" value="1"/>
</dbReference>
<evidence type="ECO:0000313" key="13">
    <source>
        <dbReference type="Proteomes" id="UP000648663"/>
    </source>
</evidence>
<keyword evidence="5 8" id="KW-0808">Transferase</keyword>
<feature type="domain" description="Formyl transferase N-terminal" evidence="10">
    <location>
        <begin position="31"/>
        <end position="203"/>
    </location>
</feature>
<dbReference type="InterPro" id="IPR005794">
    <property type="entry name" value="Fmt"/>
</dbReference>